<evidence type="ECO:0000313" key="2">
    <source>
        <dbReference type="Proteomes" id="UP001231649"/>
    </source>
</evidence>
<keyword evidence="2" id="KW-1185">Reference proteome</keyword>
<organism evidence="1 2">
    <name type="scientific">Mythimna loreyi</name>
    <dbReference type="NCBI Taxonomy" id="667449"/>
    <lineage>
        <taxon>Eukaryota</taxon>
        <taxon>Metazoa</taxon>
        <taxon>Ecdysozoa</taxon>
        <taxon>Arthropoda</taxon>
        <taxon>Hexapoda</taxon>
        <taxon>Insecta</taxon>
        <taxon>Pterygota</taxon>
        <taxon>Neoptera</taxon>
        <taxon>Endopterygota</taxon>
        <taxon>Lepidoptera</taxon>
        <taxon>Glossata</taxon>
        <taxon>Ditrysia</taxon>
        <taxon>Noctuoidea</taxon>
        <taxon>Noctuidae</taxon>
        <taxon>Noctuinae</taxon>
        <taxon>Hadenini</taxon>
        <taxon>Mythimna</taxon>
    </lineage>
</organism>
<accession>A0ACC2Q9M5</accession>
<protein>
    <submittedName>
        <fullName evidence="1">Uncharacterized protein</fullName>
    </submittedName>
</protein>
<comment type="caution">
    <text evidence="1">The sequence shown here is derived from an EMBL/GenBank/DDBJ whole genome shotgun (WGS) entry which is preliminary data.</text>
</comment>
<gene>
    <name evidence="1" type="ORF">PYW08_009150</name>
</gene>
<evidence type="ECO:0000313" key="1">
    <source>
        <dbReference type="EMBL" id="KAJ8710635.1"/>
    </source>
</evidence>
<name>A0ACC2Q9M5_9NEOP</name>
<sequence>MSVFVENGVDAEVFCFAQANGGAEQDKEVDQNEEIEQNKEFEQNEEIEQNKEVEQNEVEQNEEVEQTDDTEHGDLSSGQKNLSLFQPKKDQCDTCCAFKAGNLSEDDYHNHITRKDAAREEKKKDKDLALAGEKHLHGRINKILALVPRHRAPSEASNKSDSDEELHVPPSPDSYFSSPALSIASSLELLNLLDSDENERERDDEPLPVGFSPILQEVFPSPSQEPVYSNLPSMSSLPLLPTPPSVAVTVRRKTRSKVPVVVAKKAKKPKKKFSLTYKWKKVPFQHRVETLEDDFEDLDIQEITP</sequence>
<dbReference type="Proteomes" id="UP001231649">
    <property type="component" value="Chromosome 23"/>
</dbReference>
<dbReference type="EMBL" id="CM056799">
    <property type="protein sequence ID" value="KAJ8710635.1"/>
    <property type="molecule type" value="Genomic_DNA"/>
</dbReference>
<reference evidence="1" key="1">
    <citation type="submission" date="2023-03" db="EMBL/GenBank/DDBJ databases">
        <title>Chromosome-level genomes of two armyworms, Mythimna separata and Mythimna loreyi, provide insights into the biosynthesis and reception of sex pheromones.</title>
        <authorList>
            <person name="Zhao H."/>
        </authorList>
    </citation>
    <scope>NUCLEOTIDE SEQUENCE</scope>
    <source>
        <strain evidence="1">BeijingLab</strain>
    </source>
</reference>
<proteinExistence type="predicted"/>